<feature type="region of interest" description="Disordered" evidence="3">
    <location>
        <begin position="232"/>
        <end position="251"/>
    </location>
</feature>
<dbReference type="Proteomes" id="UP000187209">
    <property type="component" value="Unassembled WGS sequence"/>
</dbReference>
<name>A0A1R2D4E8_9CILI</name>
<keyword evidence="2" id="KW-0802">TPR repeat</keyword>
<keyword evidence="1" id="KW-0677">Repeat</keyword>
<evidence type="ECO:0000256" key="1">
    <source>
        <dbReference type="ARBA" id="ARBA00022737"/>
    </source>
</evidence>
<proteinExistence type="predicted"/>
<accession>A0A1R2D4E8</accession>
<comment type="caution">
    <text evidence="4">The sequence shown here is derived from an EMBL/GenBank/DDBJ whole genome shotgun (WGS) entry which is preliminary data.</text>
</comment>
<evidence type="ECO:0000313" key="4">
    <source>
        <dbReference type="EMBL" id="OMJ96113.1"/>
    </source>
</evidence>
<dbReference type="Gene3D" id="1.25.40.10">
    <property type="entry name" value="Tetratricopeptide repeat domain"/>
    <property type="match status" value="1"/>
</dbReference>
<dbReference type="OrthoDB" id="296485at2759"/>
<dbReference type="InterPro" id="IPR011990">
    <property type="entry name" value="TPR-like_helical_dom_sf"/>
</dbReference>
<evidence type="ECO:0000313" key="5">
    <source>
        <dbReference type="Proteomes" id="UP000187209"/>
    </source>
</evidence>
<evidence type="ECO:0000256" key="3">
    <source>
        <dbReference type="SAM" id="MobiDB-lite"/>
    </source>
</evidence>
<dbReference type="PANTHER" id="PTHR45641:SF19">
    <property type="entry name" value="NEPHROCYSTIN-3"/>
    <property type="match status" value="1"/>
</dbReference>
<organism evidence="4 5">
    <name type="scientific">Stentor coeruleus</name>
    <dbReference type="NCBI Taxonomy" id="5963"/>
    <lineage>
        <taxon>Eukaryota</taxon>
        <taxon>Sar</taxon>
        <taxon>Alveolata</taxon>
        <taxon>Ciliophora</taxon>
        <taxon>Postciliodesmatophora</taxon>
        <taxon>Heterotrichea</taxon>
        <taxon>Heterotrichida</taxon>
        <taxon>Stentoridae</taxon>
        <taxon>Stentor</taxon>
    </lineage>
</organism>
<protein>
    <submittedName>
        <fullName evidence="4">Uncharacterized protein</fullName>
    </submittedName>
</protein>
<keyword evidence="5" id="KW-1185">Reference proteome</keyword>
<gene>
    <name evidence="4" type="ORF">SteCoe_289</name>
</gene>
<evidence type="ECO:0000256" key="2">
    <source>
        <dbReference type="ARBA" id="ARBA00022803"/>
    </source>
</evidence>
<dbReference type="PANTHER" id="PTHR45641">
    <property type="entry name" value="TETRATRICOPEPTIDE REPEAT PROTEIN (AFU_ORTHOLOGUE AFUA_6G03870)"/>
    <property type="match status" value="1"/>
</dbReference>
<sequence>MAEEELTDLEAIVLRYTKVAIDYLRTENYKEAFVLLKKAENILFSDNKKSMPKRLKLISITYKSLSSYYKKHKKPLVALNYIQKSIKIDEEIGDDISNIASSHLNICSLLSSIGKHEEALEHAKKAIELLEEARIENPENSRIMSSLVASHYNSAIELEYIGRLADGYSGYLSALEIAERELGKGHPFCFRIENAIVKIKNRFAKYKSAYTQREFSPNRTIVVQKQVRFPTITPTSHKSNGSSLRNAMTPGRMNKDKIGFQDII</sequence>
<dbReference type="AlphaFoldDB" id="A0A1R2D4E8"/>
<feature type="compositionally biased region" description="Polar residues" evidence="3">
    <location>
        <begin position="232"/>
        <end position="246"/>
    </location>
</feature>
<reference evidence="4 5" key="1">
    <citation type="submission" date="2016-11" db="EMBL/GenBank/DDBJ databases">
        <title>The macronuclear genome of Stentor coeruleus: a giant cell with tiny introns.</title>
        <authorList>
            <person name="Slabodnick M."/>
            <person name="Ruby J.G."/>
            <person name="Reiff S.B."/>
            <person name="Swart E.C."/>
            <person name="Gosai S."/>
            <person name="Prabakaran S."/>
            <person name="Witkowska E."/>
            <person name="Larue G.E."/>
            <person name="Fisher S."/>
            <person name="Freeman R.M."/>
            <person name="Gunawardena J."/>
            <person name="Chu W."/>
            <person name="Stover N.A."/>
            <person name="Gregory B.D."/>
            <person name="Nowacki M."/>
            <person name="Derisi J."/>
            <person name="Roy S.W."/>
            <person name="Marshall W.F."/>
            <person name="Sood P."/>
        </authorList>
    </citation>
    <scope>NUCLEOTIDE SEQUENCE [LARGE SCALE GENOMIC DNA]</scope>
    <source>
        <strain evidence="4">WM001</strain>
    </source>
</reference>
<dbReference type="SUPFAM" id="SSF48452">
    <property type="entry name" value="TPR-like"/>
    <property type="match status" value="1"/>
</dbReference>
<dbReference type="EMBL" id="MPUH01000003">
    <property type="protein sequence ID" value="OMJ96113.1"/>
    <property type="molecule type" value="Genomic_DNA"/>
</dbReference>